<dbReference type="InterPro" id="IPR036305">
    <property type="entry name" value="RGS_sf"/>
</dbReference>
<dbReference type="EMBL" id="ASPP01009474">
    <property type="protein sequence ID" value="ETO24065.1"/>
    <property type="molecule type" value="Genomic_DNA"/>
</dbReference>
<dbReference type="AlphaFoldDB" id="X6NCM6"/>
<gene>
    <name evidence="1" type="ORF">RFI_13093</name>
</gene>
<dbReference type="Gene3D" id="1.10.167.10">
    <property type="entry name" value="Regulator of G-protein Signalling 4, domain 2"/>
    <property type="match status" value="1"/>
</dbReference>
<keyword evidence="2" id="KW-1185">Reference proteome</keyword>
<comment type="caution">
    <text evidence="1">The sequence shown here is derived from an EMBL/GenBank/DDBJ whole genome shotgun (WGS) entry which is preliminary data.</text>
</comment>
<accession>X6NCM6</accession>
<proteinExistence type="predicted"/>
<evidence type="ECO:0000313" key="1">
    <source>
        <dbReference type="EMBL" id="ETO24065.1"/>
    </source>
</evidence>
<dbReference type="Proteomes" id="UP000023152">
    <property type="component" value="Unassembled WGS sequence"/>
</dbReference>
<name>X6NCM6_RETFI</name>
<dbReference type="InterPro" id="IPR044926">
    <property type="entry name" value="RGS_subdomain_2"/>
</dbReference>
<protein>
    <recommendedName>
        <fullName evidence="3">RGS domain-containing protein</fullName>
    </recommendedName>
</protein>
<reference evidence="1 2" key="1">
    <citation type="journal article" date="2013" name="Curr. Biol.">
        <title>The Genome of the Foraminiferan Reticulomyxa filosa.</title>
        <authorList>
            <person name="Glockner G."/>
            <person name="Hulsmann N."/>
            <person name="Schleicher M."/>
            <person name="Noegel A.A."/>
            <person name="Eichinger L."/>
            <person name="Gallinger C."/>
            <person name="Pawlowski J."/>
            <person name="Sierra R."/>
            <person name="Euteneuer U."/>
            <person name="Pillet L."/>
            <person name="Moustafa A."/>
            <person name="Platzer M."/>
            <person name="Groth M."/>
            <person name="Szafranski K."/>
            <person name="Schliwa M."/>
        </authorList>
    </citation>
    <scope>NUCLEOTIDE SEQUENCE [LARGE SCALE GENOMIC DNA]</scope>
</reference>
<dbReference type="SUPFAM" id="SSF48097">
    <property type="entry name" value="Regulator of G-protein signaling, RGS"/>
    <property type="match status" value="1"/>
</dbReference>
<sequence>MTNPYCKQNKLKTKETMQRHSYDKEMNPTKEKISLEKLLTDTAAIDVFMQHLSKEFSLELLLSVIEMTQFQEFVREQILNKEAKAKSSNDGKSQVSKHSSLRTVLERKNIQLPANLPKSVLVYNESQINAYIDSWTRREVRQTISSRLTKSIPLLSEYNAEDRISDHQLLYCKSIAFHLFNKYVRIGSQFST</sequence>
<evidence type="ECO:0008006" key="3">
    <source>
        <dbReference type="Google" id="ProtNLM"/>
    </source>
</evidence>
<evidence type="ECO:0000313" key="2">
    <source>
        <dbReference type="Proteomes" id="UP000023152"/>
    </source>
</evidence>
<organism evidence="1 2">
    <name type="scientific">Reticulomyxa filosa</name>
    <dbReference type="NCBI Taxonomy" id="46433"/>
    <lineage>
        <taxon>Eukaryota</taxon>
        <taxon>Sar</taxon>
        <taxon>Rhizaria</taxon>
        <taxon>Retaria</taxon>
        <taxon>Foraminifera</taxon>
        <taxon>Monothalamids</taxon>
        <taxon>Reticulomyxidae</taxon>
        <taxon>Reticulomyxa</taxon>
    </lineage>
</organism>